<evidence type="ECO:0000313" key="5">
    <source>
        <dbReference type="Proteomes" id="UP000265509"/>
    </source>
</evidence>
<dbReference type="OrthoDB" id="9780149at2"/>
<evidence type="ECO:0000313" key="4">
    <source>
        <dbReference type="EMBL" id="RLQ20376.1"/>
    </source>
</evidence>
<reference evidence="4 5" key="1">
    <citation type="submission" date="2018-07" db="EMBL/GenBank/DDBJ databases">
        <title>Halioglobus sp. genome submission.</title>
        <authorList>
            <person name="Ye M.-Q."/>
            <person name="Du Z.-J."/>
        </authorList>
    </citation>
    <scope>NUCLEOTIDE SEQUENCE [LARGE SCALE GENOMIC DNA]</scope>
    <source>
        <strain evidence="4 5">U0301</strain>
    </source>
</reference>
<dbReference type="InterPro" id="IPR003593">
    <property type="entry name" value="AAA+_ATPase"/>
</dbReference>
<dbReference type="InterPro" id="IPR052026">
    <property type="entry name" value="ExeA_AAA_ATPase_DNA-bind"/>
</dbReference>
<proteinExistence type="predicted"/>
<feature type="domain" description="AAA+ ATPase" evidence="3">
    <location>
        <begin position="42"/>
        <end position="215"/>
    </location>
</feature>
<evidence type="ECO:0000256" key="2">
    <source>
        <dbReference type="SAM" id="MobiDB-lite"/>
    </source>
</evidence>
<organism evidence="4 5">
    <name type="scientific">Seongchinamella sediminis</name>
    <dbReference type="NCBI Taxonomy" id="2283635"/>
    <lineage>
        <taxon>Bacteria</taxon>
        <taxon>Pseudomonadati</taxon>
        <taxon>Pseudomonadota</taxon>
        <taxon>Gammaproteobacteria</taxon>
        <taxon>Cellvibrionales</taxon>
        <taxon>Halieaceae</taxon>
        <taxon>Seongchinamella</taxon>
    </lineage>
</organism>
<dbReference type="SUPFAM" id="SSF52540">
    <property type="entry name" value="P-loop containing nucleoside triphosphate hydrolases"/>
    <property type="match status" value="1"/>
</dbReference>
<comment type="caution">
    <text evidence="4">The sequence shown here is derived from an EMBL/GenBank/DDBJ whole genome shotgun (WGS) entry which is preliminary data.</text>
</comment>
<dbReference type="AlphaFoldDB" id="A0A3L7DTH1"/>
<name>A0A3L7DTH1_9GAMM</name>
<keyword evidence="1" id="KW-0175">Coiled coil</keyword>
<accession>A0A3L7DTH1</accession>
<dbReference type="Proteomes" id="UP000265509">
    <property type="component" value="Unassembled WGS sequence"/>
</dbReference>
<sequence>MEDIFYNLQAEPFRLSPDHRFCYDHKCYAKARAYMAYAFMRAEGFVMITGRPGTGKTTLIGELIESLADENVKTANLVCTQLHADDLLKVAAYDFGVDHRIVEKGELLQHLGLLLRRWHREGSRALLIVDEAQDLSESAMEELRLLTNIQENGKPLLQIFLLGQPELRDLVLSPALEQVHQRIVAASHLNALEQEETEAYIIHRLNKVGWQGDPALSKAIYPLIHKFSEGIPRRINLICSRLFLHGTVEQRHQLGAAELREVIEELQAENLAAGTELSREDFEVEDEFEPFSPATVAPPSPEDSSANETGMDEPPQGASPQTSEPTEAEVKPYLHAVGDDVVLEFDTATGNQISDTEKKKMT</sequence>
<dbReference type="Pfam" id="PF13401">
    <property type="entry name" value="AAA_22"/>
    <property type="match status" value="1"/>
</dbReference>
<evidence type="ECO:0000259" key="3">
    <source>
        <dbReference type="SMART" id="SM00382"/>
    </source>
</evidence>
<dbReference type="RefSeq" id="WP_117957281.1">
    <property type="nucleotide sequence ID" value="NZ_QRAN01000029.1"/>
</dbReference>
<evidence type="ECO:0000256" key="1">
    <source>
        <dbReference type="SAM" id="Coils"/>
    </source>
</evidence>
<keyword evidence="5" id="KW-1185">Reference proteome</keyword>
<dbReference type="SMART" id="SM00382">
    <property type="entry name" value="AAA"/>
    <property type="match status" value="1"/>
</dbReference>
<dbReference type="GO" id="GO:0016887">
    <property type="term" value="F:ATP hydrolysis activity"/>
    <property type="evidence" value="ECO:0007669"/>
    <property type="project" value="InterPro"/>
</dbReference>
<dbReference type="EMBL" id="QRAN01000029">
    <property type="protein sequence ID" value="RLQ20376.1"/>
    <property type="molecule type" value="Genomic_DNA"/>
</dbReference>
<feature type="region of interest" description="Disordered" evidence="2">
    <location>
        <begin position="280"/>
        <end position="335"/>
    </location>
</feature>
<dbReference type="PANTHER" id="PTHR35894">
    <property type="entry name" value="GENERAL SECRETION PATHWAY PROTEIN A-RELATED"/>
    <property type="match status" value="1"/>
</dbReference>
<dbReference type="PANTHER" id="PTHR35894:SF1">
    <property type="entry name" value="PHOSPHORIBULOKINASE _ URIDINE KINASE FAMILY"/>
    <property type="match status" value="1"/>
</dbReference>
<feature type="coiled-coil region" evidence="1">
    <location>
        <begin position="249"/>
        <end position="276"/>
    </location>
</feature>
<protein>
    <submittedName>
        <fullName evidence="4">DUF2075 domain-containing protein</fullName>
    </submittedName>
</protein>
<dbReference type="Gene3D" id="3.40.50.300">
    <property type="entry name" value="P-loop containing nucleotide triphosphate hydrolases"/>
    <property type="match status" value="1"/>
</dbReference>
<dbReference type="InterPro" id="IPR027417">
    <property type="entry name" value="P-loop_NTPase"/>
</dbReference>
<gene>
    <name evidence="4" type="ORF">DWB85_17930</name>
</gene>
<dbReference type="InterPro" id="IPR049945">
    <property type="entry name" value="AAA_22"/>
</dbReference>